<evidence type="ECO:0000313" key="12">
    <source>
        <dbReference type="EMBL" id="KER33412.1"/>
    </source>
</evidence>
<dbReference type="Gene3D" id="2.60.120.260">
    <property type="entry name" value="Galactose-binding domain-like"/>
    <property type="match status" value="1"/>
</dbReference>
<keyword evidence="6 8" id="KW-0103">Bromodomain</keyword>
<feature type="compositionally biased region" description="Polar residues" evidence="9">
    <location>
        <begin position="571"/>
        <end position="587"/>
    </location>
</feature>
<dbReference type="AlphaFoldDB" id="A0A075A537"/>
<evidence type="ECO:0000256" key="1">
    <source>
        <dbReference type="ARBA" id="ARBA00006762"/>
    </source>
</evidence>
<organism evidence="12 13">
    <name type="scientific">Opisthorchis viverrini</name>
    <name type="common">Southeast Asian liver fluke</name>
    <dbReference type="NCBI Taxonomy" id="6198"/>
    <lineage>
        <taxon>Eukaryota</taxon>
        <taxon>Metazoa</taxon>
        <taxon>Spiralia</taxon>
        <taxon>Lophotrochozoa</taxon>
        <taxon>Platyhelminthes</taxon>
        <taxon>Trematoda</taxon>
        <taxon>Digenea</taxon>
        <taxon>Opisthorchiida</taxon>
        <taxon>Opisthorchiata</taxon>
        <taxon>Opisthorchiidae</taxon>
        <taxon>Opisthorchis</taxon>
    </lineage>
</organism>
<evidence type="ECO:0000256" key="3">
    <source>
        <dbReference type="ARBA" id="ARBA00022618"/>
    </source>
</evidence>
<dbReference type="CTD" id="20314911"/>
<dbReference type="SMART" id="SM01337">
    <property type="entry name" value="APC10"/>
    <property type="match status" value="1"/>
</dbReference>
<dbReference type="SUPFAM" id="SSF47370">
    <property type="entry name" value="Bromodomain"/>
    <property type="match status" value="1"/>
</dbReference>
<keyword evidence="7" id="KW-0131">Cell cycle</keyword>
<accession>A0A075A537</accession>
<keyword evidence="5" id="KW-0833">Ubl conjugation pathway</keyword>
<dbReference type="KEGG" id="ovi:T265_00723"/>
<dbReference type="InterPro" id="IPR016901">
    <property type="entry name" value="APC10/Doc1"/>
</dbReference>
<evidence type="ECO:0000256" key="5">
    <source>
        <dbReference type="ARBA" id="ARBA00022786"/>
    </source>
</evidence>
<feature type="domain" description="DOC" evidence="11">
    <location>
        <begin position="637"/>
        <end position="820"/>
    </location>
</feature>
<evidence type="ECO:0000256" key="6">
    <source>
        <dbReference type="ARBA" id="ARBA00023117"/>
    </source>
</evidence>
<evidence type="ECO:0000256" key="9">
    <source>
        <dbReference type="SAM" id="MobiDB-lite"/>
    </source>
</evidence>
<keyword evidence="4" id="KW-0498">Mitosis</keyword>
<evidence type="ECO:0000313" key="13">
    <source>
        <dbReference type="Proteomes" id="UP000054324"/>
    </source>
</evidence>
<dbReference type="SUPFAM" id="SSF49785">
    <property type="entry name" value="Galactose-binding domain-like"/>
    <property type="match status" value="1"/>
</dbReference>
<dbReference type="PRINTS" id="PR00503">
    <property type="entry name" value="BROMODOMAIN"/>
</dbReference>
<dbReference type="PROSITE" id="PS50014">
    <property type="entry name" value="BROMODOMAIN_2"/>
    <property type="match status" value="1"/>
</dbReference>
<comment type="similarity">
    <text evidence="1">Belongs to the APC10 family.</text>
</comment>
<dbReference type="SMART" id="SM00297">
    <property type="entry name" value="BROMO"/>
    <property type="match status" value="1"/>
</dbReference>
<evidence type="ECO:0000259" key="11">
    <source>
        <dbReference type="PROSITE" id="PS51284"/>
    </source>
</evidence>
<dbReference type="PROSITE" id="PS51284">
    <property type="entry name" value="DOC"/>
    <property type="match status" value="1"/>
</dbReference>
<dbReference type="GO" id="GO:0031145">
    <property type="term" value="P:anaphase-promoting complex-dependent catabolic process"/>
    <property type="evidence" value="ECO:0007669"/>
    <property type="project" value="InterPro"/>
</dbReference>
<dbReference type="GO" id="GO:0051301">
    <property type="term" value="P:cell division"/>
    <property type="evidence" value="ECO:0007669"/>
    <property type="project" value="UniProtKB-KW"/>
</dbReference>
<feature type="compositionally biased region" description="Low complexity" evidence="9">
    <location>
        <begin position="346"/>
        <end position="361"/>
    </location>
</feature>
<dbReference type="Proteomes" id="UP000054324">
    <property type="component" value="Unassembled WGS sequence"/>
</dbReference>
<dbReference type="Pfam" id="PF03256">
    <property type="entry name" value="ANAPC10"/>
    <property type="match status" value="1"/>
</dbReference>
<evidence type="ECO:0000259" key="10">
    <source>
        <dbReference type="PROSITE" id="PS50014"/>
    </source>
</evidence>
<dbReference type="InterPro" id="IPR004939">
    <property type="entry name" value="APC_su10/DOC_dom"/>
</dbReference>
<dbReference type="RefSeq" id="XP_009162836.1">
    <property type="nucleotide sequence ID" value="XM_009164572.1"/>
</dbReference>
<protein>
    <recommendedName>
        <fullName evidence="2">Anaphase-promoting complex subunit 10</fullName>
    </recommendedName>
</protein>
<feature type="domain" description="Bromo" evidence="10">
    <location>
        <begin position="431"/>
        <end position="517"/>
    </location>
</feature>
<dbReference type="GeneID" id="20314911"/>
<evidence type="ECO:0000256" key="2">
    <source>
        <dbReference type="ARBA" id="ARBA00013927"/>
    </source>
</evidence>
<dbReference type="STRING" id="6198.A0A075A537"/>
<feature type="region of interest" description="Disordered" evidence="9">
    <location>
        <begin position="546"/>
        <end position="633"/>
    </location>
</feature>
<dbReference type="EMBL" id="KL596625">
    <property type="protein sequence ID" value="KER33412.1"/>
    <property type="molecule type" value="Genomic_DNA"/>
</dbReference>
<feature type="region of interest" description="Disordered" evidence="9">
    <location>
        <begin position="301"/>
        <end position="382"/>
    </location>
</feature>
<keyword evidence="3" id="KW-0132">Cell division</keyword>
<dbReference type="InterPro" id="IPR001487">
    <property type="entry name" value="Bromodomain"/>
</dbReference>
<sequence>MQLHFKFYETIRHTFQHQPEGPADCFLVTGNNNRQKATVEHTVHNYGKDWELVSTALQMISRTFLRDENLQDLSRQSCSLQYNYLIASTRQKYPNELDEAKLLKLAMDYYTTQRREKLHAARLELLKRIKIAEDDSEKLREGRYSEIPVSRLTIYRKRCRAFGITDVIGQKLGLEPLSPGTEAENQAIRDSLAVPELFNAGIGEEVTDTHGGTWYPLRAGIREVFSETEKRTMNASMSEFLRAQAILSRQIGTEVPDDEASSIDTSSSVKTHPDVHEIQPTLHSSETPLCRCTRSRRLSKDSLQGIGSDPAASPNLQTDPLSPSGSAVISGTDNVASPPVTQSLNSSPGVSGVEVGSPASGRKSLRKGARREPKSGSVSVQRVQIADSEPALSPLASDCGQLDELPTAATSALTLARRWRRSLLSAFFTICSHRHAYVFMQPVTEDIAPGYGSVVYEPVDLTSIRRRIESTLSSLNSSQPSSSPTQILIDAATRFIRDLMLMFVNARMYNSQNHEVHQMAGDMFNDTMVELQPLWSVLVEDIPDFPSLPEPTKPAVSQSTTGRASLRKSVTKATMGSMPSPSTSQNPPRTPDPVVTKTPSSTRPNKRFHPETPSPTSPLRKRHQSSGSDASGALDLMTLRLKALTSIDVTKDERDGKVRDVCRNAIWSLSSCKPGHGIDQLLDESTDTFWQSDGPQPHCVNIQFPQKTTLTRLCLYTDYKADESYTPSRLAVRIGNTVHDLIELVEIELQEPTGWSVLPLTWPDGSPVRTFLLQIAVLTNHQNGRDTHLRAIRLHSPIQHRGVDVLCPFEGQESRMFSIR</sequence>
<dbReference type="PANTHER" id="PTHR12936">
    <property type="entry name" value="ANAPHASE-PROMOTING COMPLEX 10"/>
    <property type="match status" value="1"/>
</dbReference>
<dbReference type="Gene3D" id="1.20.920.10">
    <property type="entry name" value="Bromodomain-like"/>
    <property type="match status" value="1"/>
</dbReference>
<dbReference type="InterPro" id="IPR008979">
    <property type="entry name" value="Galactose-bd-like_sf"/>
</dbReference>
<keyword evidence="13" id="KW-1185">Reference proteome</keyword>
<feature type="compositionally biased region" description="Polar residues" evidence="9">
    <location>
        <begin position="314"/>
        <end position="345"/>
    </location>
</feature>
<dbReference type="PANTHER" id="PTHR12936:SF0">
    <property type="entry name" value="ANAPHASE-PROMOTING COMPLEX SUBUNIT 10"/>
    <property type="match status" value="1"/>
</dbReference>
<feature type="region of interest" description="Disordered" evidence="9">
    <location>
        <begin position="252"/>
        <end position="289"/>
    </location>
</feature>
<dbReference type="InterPro" id="IPR036427">
    <property type="entry name" value="Bromodomain-like_sf"/>
</dbReference>
<dbReference type="GO" id="GO:0005680">
    <property type="term" value="C:anaphase-promoting complex"/>
    <property type="evidence" value="ECO:0007669"/>
    <property type="project" value="InterPro"/>
</dbReference>
<reference evidence="12 13" key="1">
    <citation type="submission" date="2013-11" db="EMBL/GenBank/DDBJ databases">
        <title>Opisthorchis viverrini - life in the bile duct.</title>
        <authorList>
            <person name="Young N.D."/>
            <person name="Nagarajan N."/>
            <person name="Lin S.J."/>
            <person name="Korhonen P.K."/>
            <person name="Jex A.R."/>
            <person name="Hall R.S."/>
            <person name="Safavi-Hemami H."/>
            <person name="Kaewkong W."/>
            <person name="Bertrand D."/>
            <person name="Gao S."/>
            <person name="Seet Q."/>
            <person name="Wongkham S."/>
            <person name="Teh B.T."/>
            <person name="Wongkham C."/>
            <person name="Intapan P.M."/>
            <person name="Maleewong W."/>
            <person name="Yang X."/>
            <person name="Hu M."/>
            <person name="Wang Z."/>
            <person name="Hofmann A."/>
            <person name="Sternberg P.W."/>
            <person name="Tan P."/>
            <person name="Wang J."/>
            <person name="Gasser R.B."/>
        </authorList>
    </citation>
    <scope>NUCLEOTIDE SEQUENCE [LARGE SCALE GENOMIC DNA]</scope>
</reference>
<proteinExistence type="inferred from homology"/>
<dbReference type="GO" id="GO:0070979">
    <property type="term" value="P:protein K11-linked ubiquitination"/>
    <property type="evidence" value="ECO:0007669"/>
    <property type="project" value="TreeGrafter"/>
</dbReference>
<evidence type="ECO:0000256" key="8">
    <source>
        <dbReference type="PROSITE-ProRule" id="PRU00035"/>
    </source>
</evidence>
<name>A0A075A537_OPIVI</name>
<dbReference type="CDD" id="cd08366">
    <property type="entry name" value="APC10"/>
    <property type="match status" value="1"/>
</dbReference>
<dbReference type="OrthoDB" id="24948at2759"/>
<evidence type="ECO:0000256" key="4">
    <source>
        <dbReference type="ARBA" id="ARBA00022776"/>
    </source>
</evidence>
<gene>
    <name evidence="12" type="ORF">T265_00723</name>
</gene>
<evidence type="ECO:0000256" key="7">
    <source>
        <dbReference type="ARBA" id="ARBA00023306"/>
    </source>
</evidence>
<dbReference type="Pfam" id="PF00439">
    <property type="entry name" value="Bromodomain"/>
    <property type="match status" value="1"/>
</dbReference>